<dbReference type="GO" id="GO:0003677">
    <property type="term" value="F:DNA binding"/>
    <property type="evidence" value="ECO:0007669"/>
    <property type="project" value="UniProtKB-KW"/>
</dbReference>
<keyword evidence="3" id="KW-0804">Transcription</keyword>
<dbReference type="Pfam" id="PF09856">
    <property type="entry name" value="ScfRs"/>
    <property type="match status" value="1"/>
</dbReference>
<organism evidence="5 6">
    <name type="scientific">Roseinatronobacter bogoriensis subsp. barguzinensis</name>
    <dbReference type="NCBI Taxonomy" id="441209"/>
    <lineage>
        <taxon>Bacteria</taxon>
        <taxon>Pseudomonadati</taxon>
        <taxon>Pseudomonadota</taxon>
        <taxon>Alphaproteobacteria</taxon>
        <taxon>Rhodobacterales</taxon>
        <taxon>Paracoccaceae</taxon>
        <taxon>Roseinatronobacter</taxon>
    </lineage>
</organism>
<evidence type="ECO:0000256" key="2">
    <source>
        <dbReference type="ARBA" id="ARBA00023125"/>
    </source>
</evidence>
<evidence type="ECO:0000256" key="3">
    <source>
        <dbReference type="ARBA" id="ARBA00023163"/>
    </source>
</evidence>
<dbReference type="SUPFAM" id="SSF47413">
    <property type="entry name" value="lambda repressor-like DNA-binding domains"/>
    <property type="match status" value="1"/>
</dbReference>
<dbReference type="EMBL" id="CP024899">
    <property type="protein sequence ID" value="ATX65950.1"/>
    <property type="molecule type" value="Genomic_DNA"/>
</dbReference>
<keyword evidence="2" id="KW-0238">DNA-binding</keyword>
<keyword evidence="6" id="KW-1185">Reference proteome</keyword>
<dbReference type="GO" id="GO:0005829">
    <property type="term" value="C:cytosol"/>
    <property type="evidence" value="ECO:0007669"/>
    <property type="project" value="TreeGrafter"/>
</dbReference>
<dbReference type="AlphaFoldDB" id="A0A2K8KIH8"/>
<evidence type="ECO:0000259" key="4">
    <source>
        <dbReference type="PROSITE" id="PS50943"/>
    </source>
</evidence>
<sequence>MPRAALTGTRIRARRNLRGLRQAELARVVGVSPSYLNLIEHNRRKVGPDLLSALAHALGVSSDALVEDTDARLVEGARAAALRCDAELAELERIDEFTGRFPGWSKVLAETQARVERLERVVEQLNDRMTHDPYLGEALHEIISAVTSVQSTASILNDSGEIEPDWQTRFHQNILQDSARLAEGAVALVNYLDAGKTEETGLAAPQEEVEAWLAARDFHLPQLEQGDADIAAMVQGQIELSSDASRALARQWIGRFQADTLALPLDKVLAALSVHGFAPDALAQQFNVRFDQVLRRLAMLPPKACADLGLPAPGLVICDNSGTLMFRRGVEGFALPRFGGGCPLWPLYQALQRPHQPMRQRLVTAGRLGRSFQSYAYAATEVVLGFDKPTVLQASMLIIPADSANASELGAPVVVGASCRTCAQMDCAARREPSILMSATESADAL</sequence>
<dbReference type="InterPro" id="IPR018653">
    <property type="entry name" value="ScfR_C"/>
</dbReference>
<dbReference type="PANTHER" id="PTHR46797:SF23">
    <property type="entry name" value="HTH-TYPE TRANSCRIPTIONAL REGULATOR SUTR"/>
    <property type="match status" value="1"/>
</dbReference>
<feature type="domain" description="HTH cro/C1-type" evidence="4">
    <location>
        <begin position="11"/>
        <end position="65"/>
    </location>
</feature>
<gene>
    <name evidence="5" type="ORF">BG454_09050</name>
</gene>
<dbReference type="InterPro" id="IPR010982">
    <property type="entry name" value="Lambda_DNA-bd_dom_sf"/>
</dbReference>
<name>A0A2K8KIH8_9RHOB</name>
<dbReference type="RefSeq" id="WP_071480482.1">
    <property type="nucleotide sequence ID" value="NZ_CP024899.1"/>
</dbReference>
<protein>
    <submittedName>
        <fullName evidence="5">Transcriptional regulator</fullName>
    </submittedName>
</protein>
<dbReference type="CDD" id="cd00093">
    <property type="entry name" value="HTH_XRE"/>
    <property type="match status" value="1"/>
</dbReference>
<evidence type="ECO:0000313" key="6">
    <source>
        <dbReference type="Proteomes" id="UP000228948"/>
    </source>
</evidence>
<dbReference type="SMART" id="SM00530">
    <property type="entry name" value="HTH_XRE"/>
    <property type="match status" value="1"/>
</dbReference>
<dbReference type="GO" id="GO:0003700">
    <property type="term" value="F:DNA-binding transcription factor activity"/>
    <property type="evidence" value="ECO:0007669"/>
    <property type="project" value="TreeGrafter"/>
</dbReference>
<keyword evidence="1" id="KW-0805">Transcription regulation</keyword>
<dbReference type="Gene3D" id="1.10.260.40">
    <property type="entry name" value="lambda repressor-like DNA-binding domains"/>
    <property type="match status" value="1"/>
</dbReference>
<dbReference type="InterPro" id="IPR050807">
    <property type="entry name" value="TransReg_Diox_bact_type"/>
</dbReference>
<dbReference type="PANTHER" id="PTHR46797">
    <property type="entry name" value="HTH-TYPE TRANSCRIPTIONAL REGULATOR"/>
    <property type="match status" value="1"/>
</dbReference>
<accession>A0A2K8KIH8</accession>
<dbReference type="OrthoDB" id="7790108at2"/>
<reference evidence="5 6" key="1">
    <citation type="submission" date="2017-11" db="EMBL/GenBank/DDBJ databases">
        <title>Revised Sequence and Annotation of the Rhodobaca barguzinensis strain alga05 Genome.</title>
        <authorList>
            <person name="Kopejtka K."/>
            <person name="Tomasch J.M."/>
            <person name="Bunk B."/>
            <person name="Koblizek M."/>
        </authorList>
    </citation>
    <scope>NUCLEOTIDE SEQUENCE [LARGE SCALE GENOMIC DNA]</scope>
    <source>
        <strain evidence="6">alga05</strain>
    </source>
</reference>
<evidence type="ECO:0000256" key="1">
    <source>
        <dbReference type="ARBA" id="ARBA00023015"/>
    </source>
</evidence>
<dbReference type="Proteomes" id="UP000228948">
    <property type="component" value="Chromosome"/>
</dbReference>
<evidence type="ECO:0000313" key="5">
    <source>
        <dbReference type="EMBL" id="ATX65950.1"/>
    </source>
</evidence>
<dbReference type="STRING" id="441209.GCA_001870665_01585"/>
<proteinExistence type="predicted"/>
<dbReference type="InterPro" id="IPR001387">
    <property type="entry name" value="Cro/C1-type_HTH"/>
</dbReference>
<dbReference type="KEGG" id="rbg:BG454_09050"/>
<dbReference type="Pfam" id="PF01381">
    <property type="entry name" value="HTH_3"/>
    <property type="match status" value="1"/>
</dbReference>
<dbReference type="PROSITE" id="PS50943">
    <property type="entry name" value="HTH_CROC1"/>
    <property type="match status" value="1"/>
</dbReference>